<organism evidence="1 2">
    <name type="scientific">Lactococcus lactis subsp. lactis</name>
    <name type="common">Streptococcus lactis</name>
    <dbReference type="NCBI Taxonomy" id="1360"/>
    <lineage>
        <taxon>Bacteria</taxon>
        <taxon>Bacillati</taxon>
        <taxon>Bacillota</taxon>
        <taxon>Bacilli</taxon>
        <taxon>Lactobacillales</taxon>
        <taxon>Streptococcaceae</taxon>
        <taxon>Lactococcus</taxon>
    </lineage>
</organism>
<gene>
    <name evidence="1" type="ORF">LLUC11_0388</name>
</gene>
<evidence type="ECO:0000313" key="2">
    <source>
        <dbReference type="Proteomes" id="UP000192067"/>
    </source>
</evidence>
<accession>A0AAC9W7W7</accession>
<dbReference type="EMBL" id="CP015904">
    <property type="protein sequence ID" value="ARE12723.1"/>
    <property type="molecule type" value="Genomic_DNA"/>
</dbReference>
<evidence type="ECO:0000313" key="1">
    <source>
        <dbReference type="EMBL" id="ARE12723.1"/>
    </source>
</evidence>
<reference evidence="1 2" key="1">
    <citation type="journal article" date="2017" name="BMC Genomics">
        <title>Comparative and functional genomics of the Lactococcus lactis taxon; insights into evolution and niche adaptation.</title>
        <authorList>
            <person name="Kelleher P."/>
            <person name="Bottacini F."/>
            <person name="Mahony J."/>
            <person name="Kilcawley K.N."/>
            <person name="van Sinderen D."/>
        </authorList>
    </citation>
    <scope>NUCLEOTIDE SEQUENCE [LARGE SCALE GENOMIC DNA]</scope>
    <source>
        <strain evidence="1 2">UC11</strain>
    </source>
</reference>
<proteinExistence type="predicted"/>
<protein>
    <submittedName>
        <fullName evidence="1">Uncharacterized protein</fullName>
    </submittedName>
</protein>
<dbReference type="RefSeq" id="WP_081199229.1">
    <property type="nucleotide sequence ID" value="NZ_CP015903.2"/>
</dbReference>
<sequence length="246" mass="28559">MIEEKEAIDHFANYEVEIIKEGVGTCSIHHCNLWQVQREVNSMAGSSKSGEKRTYQPRFCPQCQNEYKDRKLVELGASPEYGTDVTKPQEVDYFEKIKLQKGVDLRKDVVVKYDYADELSVNNAESFVKWISDNIGQSVKVKVIRPDKYAEQRRNRFMSEEEKQKFLKLKYDIETADILILNSLADFVDKELEDINAMLLSVKETGTIVILTIPESDYRLEQLPIRLRKRINKAQIMNISSKGIQR</sequence>
<name>A0AAC9W7W7_LACLL</name>
<dbReference type="Proteomes" id="UP000192067">
    <property type="component" value="Chromosome"/>
</dbReference>
<dbReference type="AlphaFoldDB" id="A0AAC9W7W7"/>